<sequence>MSSGGYPFPAAAPNTNALKPRRASGGMPLSGLWLLFLKDLSPPARCEDIHPMTITQEVLGLPPHIETTTGQMLTDPIHGRIAHQVLTVVTTRHGIAPTRGRHPARLGRMGELSRCLPHPRSSLAIEVIGLYPFKVQNLHRLKGMEIECGVFVTTPHPKERHAVVHRLILLGVIAIARIKVPVKTAMAVSIKIPTDLHIVRLIPFDQRLVVTLLGAQLVRMALYQVPGQAVQRWLHARERDRVRHLARHRVHAPDGSAVSSVADDRFLMQTRTSLVVDDAQNRDPILARPSLPVVNLPRAMSLRQLPQS</sequence>
<dbReference type="EMBL" id="JARKIB010000052">
    <property type="protein sequence ID" value="KAJ7754508.1"/>
    <property type="molecule type" value="Genomic_DNA"/>
</dbReference>
<accession>A0AAD7NCI4</accession>
<proteinExistence type="predicted"/>
<protein>
    <submittedName>
        <fullName evidence="2">Uncharacterized protein</fullName>
    </submittedName>
</protein>
<dbReference type="Proteomes" id="UP001215598">
    <property type="component" value="Unassembled WGS sequence"/>
</dbReference>
<evidence type="ECO:0000256" key="1">
    <source>
        <dbReference type="SAM" id="MobiDB-lite"/>
    </source>
</evidence>
<dbReference type="AlphaFoldDB" id="A0AAD7NCI4"/>
<keyword evidence="3" id="KW-1185">Reference proteome</keyword>
<name>A0AAD7NCI4_9AGAR</name>
<feature type="region of interest" description="Disordered" evidence="1">
    <location>
        <begin position="1"/>
        <end position="22"/>
    </location>
</feature>
<reference evidence="2" key="1">
    <citation type="submission" date="2023-03" db="EMBL/GenBank/DDBJ databases">
        <title>Massive genome expansion in bonnet fungi (Mycena s.s.) driven by repeated elements and novel gene families across ecological guilds.</title>
        <authorList>
            <consortium name="Lawrence Berkeley National Laboratory"/>
            <person name="Harder C.B."/>
            <person name="Miyauchi S."/>
            <person name="Viragh M."/>
            <person name="Kuo A."/>
            <person name="Thoen E."/>
            <person name="Andreopoulos B."/>
            <person name="Lu D."/>
            <person name="Skrede I."/>
            <person name="Drula E."/>
            <person name="Henrissat B."/>
            <person name="Morin E."/>
            <person name="Kohler A."/>
            <person name="Barry K."/>
            <person name="LaButti K."/>
            <person name="Morin E."/>
            <person name="Salamov A."/>
            <person name="Lipzen A."/>
            <person name="Mereny Z."/>
            <person name="Hegedus B."/>
            <person name="Baldrian P."/>
            <person name="Stursova M."/>
            <person name="Weitz H."/>
            <person name="Taylor A."/>
            <person name="Grigoriev I.V."/>
            <person name="Nagy L.G."/>
            <person name="Martin F."/>
            <person name="Kauserud H."/>
        </authorList>
    </citation>
    <scope>NUCLEOTIDE SEQUENCE</scope>
    <source>
        <strain evidence="2">CBHHK182m</strain>
    </source>
</reference>
<comment type="caution">
    <text evidence="2">The sequence shown here is derived from an EMBL/GenBank/DDBJ whole genome shotgun (WGS) entry which is preliminary data.</text>
</comment>
<evidence type="ECO:0000313" key="2">
    <source>
        <dbReference type="EMBL" id="KAJ7754508.1"/>
    </source>
</evidence>
<evidence type="ECO:0000313" key="3">
    <source>
        <dbReference type="Proteomes" id="UP001215598"/>
    </source>
</evidence>
<gene>
    <name evidence="2" type="ORF">B0H16DRAFT_1722687</name>
</gene>
<organism evidence="2 3">
    <name type="scientific">Mycena metata</name>
    <dbReference type="NCBI Taxonomy" id="1033252"/>
    <lineage>
        <taxon>Eukaryota</taxon>
        <taxon>Fungi</taxon>
        <taxon>Dikarya</taxon>
        <taxon>Basidiomycota</taxon>
        <taxon>Agaricomycotina</taxon>
        <taxon>Agaricomycetes</taxon>
        <taxon>Agaricomycetidae</taxon>
        <taxon>Agaricales</taxon>
        <taxon>Marasmiineae</taxon>
        <taxon>Mycenaceae</taxon>
        <taxon>Mycena</taxon>
    </lineage>
</organism>